<dbReference type="KEGG" id="nai:NECAME_10722"/>
<keyword evidence="2" id="KW-1185">Reference proteome</keyword>
<organism evidence="1 2">
    <name type="scientific">Necator americanus</name>
    <name type="common">Human hookworm</name>
    <dbReference type="NCBI Taxonomy" id="51031"/>
    <lineage>
        <taxon>Eukaryota</taxon>
        <taxon>Metazoa</taxon>
        <taxon>Ecdysozoa</taxon>
        <taxon>Nematoda</taxon>
        <taxon>Chromadorea</taxon>
        <taxon>Rhabditida</taxon>
        <taxon>Rhabditina</taxon>
        <taxon>Rhabditomorpha</taxon>
        <taxon>Strongyloidea</taxon>
        <taxon>Ancylostomatidae</taxon>
        <taxon>Bunostominae</taxon>
        <taxon>Necator</taxon>
    </lineage>
</organism>
<reference evidence="2" key="1">
    <citation type="journal article" date="2014" name="Nat. Genet.">
        <title>Genome of the human hookworm Necator americanus.</title>
        <authorList>
            <person name="Tang Y.T."/>
            <person name="Gao X."/>
            <person name="Rosa B.A."/>
            <person name="Abubucker S."/>
            <person name="Hallsworth-Pepin K."/>
            <person name="Martin J."/>
            <person name="Tyagi R."/>
            <person name="Heizer E."/>
            <person name="Zhang X."/>
            <person name="Bhonagiri-Palsikar V."/>
            <person name="Minx P."/>
            <person name="Warren W.C."/>
            <person name="Wang Q."/>
            <person name="Zhan B."/>
            <person name="Hotez P.J."/>
            <person name="Sternberg P.W."/>
            <person name="Dougall A."/>
            <person name="Gaze S.T."/>
            <person name="Mulvenna J."/>
            <person name="Sotillo J."/>
            <person name="Ranganathan S."/>
            <person name="Rabelo E.M."/>
            <person name="Wilson R.K."/>
            <person name="Felgner P.L."/>
            <person name="Bethony J."/>
            <person name="Hawdon J.M."/>
            <person name="Gasser R.B."/>
            <person name="Loukas A."/>
            <person name="Mitreva M."/>
        </authorList>
    </citation>
    <scope>NUCLEOTIDE SEQUENCE [LARGE SCALE GENOMIC DNA]</scope>
</reference>
<protein>
    <submittedName>
        <fullName evidence="1">Uncharacterized protein</fullName>
    </submittedName>
</protein>
<gene>
    <name evidence="1" type="ORF">NECAME_10722</name>
</gene>
<dbReference type="Proteomes" id="UP000053676">
    <property type="component" value="Unassembled WGS sequence"/>
</dbReference>
<evidence type="ECO:0000313" key="1">
    <source>
        <dbReference type="EMBL" id="ETN77906.1"/>
    </source>
</evidence>
<accession>W2T9N0</accession>
<dbReference type="AlphaFoldDB" id="W2T9N0"/>
<dbReference type="EMBL" id="KI660144">
    <property type="protein sequence ID" value="ETN77906.1"/>
    <property type="molecule type" value="Genomic_DNA"/>
</dbReference>
<evidence type="ECO:0000313" key="2">
    <source>
        <dbReference type="Proteomes" id="UP000053676"/>
    </source>
</evidence>
<sequence length="79" mass="8904">MSCNESCNSNVGQQRNPFYSNCTELPVSTYHEFRDVADPNPCTVCDSVVCAAKILKKKNFTKNAQTRTVPCHHERPVNE</sequence>
<name>W2T9N0_NECAM</name>
<proteinExistence type="predicted"/>